<feature type="binding site" evidence="6">
    <location>
        <position position="434"/>
    </location>
    <ligand>
        <name>Ni(2+)</name>
        <dbReference type="ChEBI" id="CHEBI:49786"/>
    </ligand>
</feature>
<dbReference type="KEGG" id="mefw:F1737_11000"/>
<dbReference type="Gene3D" id="1.10.645.10">
    <property type="entry name" value="Cytochrome-c3 Hydrogenase, chain B"/>
    <property type="match status" value="1"/>
</dbReference>
<evidence type="ECO:0000256" key="3">
    <source>
        <dbReference type="ARBA" id="ARBA00022596"/>
    </source>
</evidence>
<evidence type="ECO:0000256" key="2">
    <source>
        <dbReference type="ARBA" id="ARBA00009292"/>
    </source>
</evidence>
<dbReference type="PANTHER" id="PTHR43600">
    <property type="entry name" value="COENZYME F420 HYDROGENASE, SUBUNIT ALPHA"/>
    <property type="match status" value="1"/>
</dbReference>
<evidence type="ECO:0000256" key="5">
    <source>
        <dbReference type="ARBA" id="ARBA00023002"/>
    </source>
</evidence>
<name>A0AA97FDX1_9EURY</name>
<keyword evidence="5 7" id="KW-0560">Oxidoreductase</keyword>
<keyword evidence="4 6" id="KW-0479">Metal-binding</keyword>
<proteinExistence type="inferred from homology"/>
<dbReference type="InterPro" id="IPR029014">
    <property type="entry name" value="NiFe-Hase_large"/>
</dbReference>
<dbReference type="PROSITE" id="PS00508">
    <property type="entry name" value="NI_HGENASE_L_2"/>
    <property type="match status" value="1"/>
</dbReference>
<comment type="similarity">
    <text evidence="2 7">Belongs to the [NiFe]/[NiFeSe] hydrogenase large subunit family.</text>
</comment>
<reference evidence="8 9" key="1">
    <citation type="submission" date="2019-09" db="EMBL/GenBank/DDBJ databases">
        <title>The complete genome of Methanoplanus sp. FWC-SCC4.</title>
        <authorList>
            <person name="Chen S.-C."/>
            <person name="Zhou Y.-Z."/>
            <person name="Lai M.-C."/>
        </authorList>
    </citation>
    <scope>NUCLEOTIDE SEQUENCE [LARGE SCALE GENOMIC DNA]</scope>
    <source>
        <strain evidence="8 9">FWC-SCC4</strain>
    </source>
</reference>
<dbReference type="GO" id="GO:0008901">
    <property type="term" value="F:ferredoxin hydrogenase activity"/>
    <property type="evidence" value="ECO:0007669"/>
    <property type="project" value="InterPro"/>
</dbReference>
<dbReference type="GeneID" id="85230703"/>
<dbReference type="AlphaFoldDB" id="A0AA97FDX1"/>
<accession>A0AA97FDX1</accession>
<feature type="binding site" evidence="6">
    <location>
        <position position="42"/>
    </location>
    <ligand>
        <name>Mg(2+)</name>
        <dbReference type="ChEBI" id="CHEBI:18420"/>
    </ligand>
</feature>
<dbReference type="InterPro" id="IPR018194">
    <property type="entry name" value="Ni-dep_hyd_lsu_Ni_BS"/>
</dbReference>
<comment type="cofactor">
    <cofactor evidence="1 6">
        <name>Ni(2+)</name>
        <dbReference type="ChEBI" id="CHEBI:49786"/>
    </cofactor>
</comment>
<dbReference type="SUPFAM" id="SSF56762">
    <property type="entry name" value="HydB/Nqo4-like"/>
    <property type="match status" value="1"/>
</dbReference>
<evidence type="ECO:0000256" key="6">
    <source>
        <dbReference type="PIRSR" id="PIRSR601501-1"/>
    </source>
</evidence>
<feature type="binding site" evidence="6">
    <location>
        <position position="61"/>
    </location>
    <ligand>
        <name>Ni(2+)</name>
        <dbReference type="ChEBI" id="CHEBI:49786"/>
    </ligand>
</feature>
<keyword evidence="9" id="KW-1185">Reference proteome</keyword>
<dbReference type="Pfam" id="PF00374">
    <property type="entry name" value="NiFeSe_Hases"/>
    <property type="match status" value="2"/>
</dbReference>
<evidence type="ECO:0000313" key="8">
    <source>
        <dbReference type="EMBL" id="WOF17169.1"/>
    </source>
</evidence>
<dbReference type="PANTHER" id="PTHR43600:SF2">
    <property type="entry name" value="F420-NON-REDUCING HYDROGENASE VHU SUBUNIT A"/>
    <property type="match status" value="1"/>
</dbReference>
<dbReference type="Proteomes" id="UP001301797">
    <property type="component" value="Chromosome"/>
</dbReference>
<organism evidence="8 9">
    <name type="scientific">Methanochimaera problematica</name>
    <dbReference type="NCBI Taxonomy" id="2609417"/>
    <lineage>
        <taxon>Archaea</taxon>
        <taxon>Methanobacteriati</taxon>
        <taxon>Methanobacteriota</taxon>
        <taxon>Stenosarchaea group</taxon>
        <taxon>Methanomicrobia</taxon>
        <taxon>Methanomicrobiales</taxon>
        <taxon>Methanomicrobiaceae</taxon>
        <taxon>Methanochimaera</taxon>
    </lineage>
</organism>
<keyword evidence="6" id="KW-0408">Iron</keyword>
<feature type="binding site" evidence="6">
    <location>
        <position position="440"/>
    </location>
    <ligand>
        <name>Mg(2+)</name>
        <dbReference type="ChEBI" id="CHEBI:18420"/>
    </ligand>
</feature>
<evidence type="ECO:0000256" key="7">
    <source>
        <dbReference type="RuleBase" id="RU003896"/>
    </source>
</evidence>
<protein>
    <submittedName>
        <fullName evidence="8">Ni/Fe hydrogenase subunit alpha</fullName>
    </submittedName>
</protein>
<evidence type="ECO:0000256" key="1">
    <source>
        <dbReference type="ARBA" id="ARBA00001967"/>
    </source>
</evidence>
<dbReference type="PROSITE" id="PS00507">
    <property type="entry name" value="NI_HGENASE_L_1"/>
    <property type="match status" value="1"/>
</dbReference>
<keyword evidence="3 6" id="KW-0533">Nickel</keyword>
<feature type="binding site" evidence="6">
    <location>
        <position position="437"/>
    </location>
    <ligand>
        <name>Fe cation</name>
        <dbReference type="ChEBI" id="CHEBI:24875"/>
    </ligand>
</feature>
<feature type="binding site" evidence="6">
    <location>
        <position position="64"/>
    </location>
    <ligand>
        <name>Fe cation</name>
        <dbReference type="ChEBI" id="CHEBI:24875"/>
    </ligand>
</feature>
<feature type="binding site" evidence="6">
    <location>
        <position position="388"/>
    </location>
    <ligand>
        <name>Mg(2+)</name>
        <dbReference type="ChEBI" id="CHEBI:18420"/>
    </ligand>
</feature>
<feature type="binding site" evidence="6">
    <location>
        <position position="64"/>
    </location>
    <ligand>
        <name>Ni(2+)</name>
        <dbReference type="ChEBI" id="CHEBI:49786"/>
    </ligand>
</feature>
<dbReference type="InterPro" id="IPR001501">
    <property type="entry name" value="Ni-dep_hyd_lsu"/>
</dbReference>
<comment type="cofactor">
    <cofactor evidence="6">
        <name>Fe cation</name>
        <dbReference type="ChEBI" id="CHEBI:24875"/>
    </cofactor>
</comment>
<keyword evidence="6" id="KW-0460">Magnesium</keyword>
<evidence type="ECO:0000313" key="9">
    <source>
        <dbReference type="Proteomes" id="UP001301797"/>
    </source>
</evidence>
<dbReference type="EMBL" id="CP043875">
    <property type="protein sequence ID" value="WOF17169.1"/>
    <property type="molecule type" value="Genomic_DNA"/>
</dbReference>
<sequence length="458" mass="50518">MKEITINPVTRIEGHAKVRINLDDNDNVESAHFQVVELRGFEKFLIGSAVEEAPRITPRICGICPTSHHIAAAKACDQIFGAEPTDTGKKLRELMMLGQFIHSHSLHFFMLASPDFLIGHDAPAEERNIVGLVKKSPDLAKKAISARKFGQRLTEALGGKPIHPTTCIPGGISNSLTEQKRAELLEMARPTLDIAREGWSVARGIMNNTDTDFGAVETAFMGIEKNGRFSVYDGDVSILSKENVKTGSFSGVEYPDYLNEYSEDWSYLKFTRLYNGEYYRVGPLARLNIAEEMGTPEADSGLDEYRETFGRFTQATLAYNPARYLEFLSCCERAVSLLADPSICGTDTRTPAEGVVNERGVGIIEAPRGTLIHDYSVDENGFITKCNLIVATCQNNYGMDRGVEDVAGKVVENGNLSESAANKIEMVIRAYDPCISCATHAIGKMPLNIEFCRNRNII</sequence>
<dbReference type="GO" id="GO:0016151">
    <property type="term" value="F:nickel cation binding"/>
    <property type="evidence" value="ECO:0007669"/>
    <property type="project" value="InterPro"/>
</dbReference>
<evidence type="ECO:0000256" key="4">
    <source>
        <dbReference type="ARBA" id="ARBA00022723"/>
    </source>
</evidence>
<gene>
    <name evidence="8" type="ORF">F1737_11000</name>
</gene>
<dbReference type="RefSeq" id="WP_317136627.1">
    <property type="nucleotide sequence ID" value="NZ_CP043875.1"/>
</dbReference>